<name>A0A1Y1VTW5_9FUNG</name>
<dbReference type="Proteomes" id="UP000193944">
    <property type="component" value="Unassembled WGS sequence"/>
</dbReference>
<proteinExistence type="predicted"/>
<evidence type="ECO:0000313" key="1">
    <source>
        <dbReference type="EMBL" id="ORX64633.1"/>
    </source>
</evidence>
<dbReference type="EMBL" id="MCFG01000510">
    <property type="protein sequence ID" value="ORX64633.1"/>
    <property type="molecule type" value="Genomic_DNA"/>
</dbReference>
<dbReference type="AlphaFoldDB" id="A0A1Y1VTW5"/>
<sequence>MEKDQGINNTDYNELLVFIFGVHYYDITGLFNNNYNSSILLISQINQCYRLENWLNINHTDYIADFNFGWCGYGRYFCQQIETLNWNSCFYDQERVNLIQQIINNTNKNNSNSPRIFTKENLINEIIKGKIYVNKLLWIDFQYQKDKTILIKLLECMKKNKIKRFHKKLKIVNNNNNNNNNKDYYSINKKNCSDNTDNLKLLIFLEFTVIQKLNQNSFNKYNTIVNHDYPYKLSKVWSTQQYLQFLEEKNINKLNIFEYNDINEFIKNLIESLNLPGLIIKEYIDISLDYEKTLWCWCHRLKQALEFNISYNLNSIYFSYLLQTIALFQQKKLKRYQILLSY</sequence>
<comment type="caution">
    <text evidence="1">The sequence shown here is derived from an EMBL/GenBank/DDBJ whole genome shotgun (WGS) entry which is preliminary data.</text>
</comment>
<organism evidence="1 2">
    <name type="scientific">Anaeromyces robustus</name>
    <dbReference type="NCBI Taxonomy" id="1754192"/>
    <lineage>
        <taxon>Eukaryota</taxon>
        <taxon>Fungi</taxon>
        <taxon>Fungi incertae sedis</taxon>
        <taxon>Chytridiomycota</taxon>
        <taxon>Chytridiomycota incertae sedis</taxon>
        <taxon>Neocallimastigomycetes</taxon>
        <taxon>Neocallimastigales</taxon>
        <taxon>Neocallimastigaceae</taxon>
        <taxon>Anaeromyces</taxon>
    </lineage>
</organism>
<reference evidence="1 2" key="1">
    <citation type="submission" date="2016-08" db="EMBL/GenBank/DDBJ databases">
        <title>A Parts List for Fungal Cellulosomes Revealed by Comparative Genomics.</title>
        <authorList>
            <consortium name="DOE Joint Genome Institute"/>
            <person name="Haitjema C.H."/>
            <person name="Gilmore S.P."/>
            <person name="Henske J.K."/>
            <person name="Solomon K.V."/>
            <person name="De Groot R."/>
            <person name="Kuo A."/>
            <person name="Mondo S.J."/>
            <person name="Salamov A.A."/>
            <person name="Labutti K."/>
            <person name="Zhao Z."/>
            <person name="Chiniquy J."/>
            <person name="Barry K."/>
            <person name="Brewer H.M."/>
            <person name="Purvine S.O."/>
            <person name="Wright A.T."/>
            <person name="Boxma B."/>
            <person name="Van Alen T."/>
            <person name="Hackstein J.H."/>
            <person name="Baker S.E."/>
            <person name="Grigoriev I.V."/>
            <person name="O'Malley M.A."/>
        </authorList>
    </citation>
    <scope>NUCLEOTIDE SEQUENCE [LARGE SCALE GENOMIC DNA]</scope>
    <source>
        <strain evidence="1 2">S4</strain>
    </source>
</reference>
<accession>A0A1Y1VTW5</accession>
<dbReference type="OrthoDB" id="2155737at2759"/>
<protein>
    <submittedName>
        <fullName evidence="1">Uncharacterized protein</fullName>
    </submittedName>
</protein>
<gene>
    <name evidence="1" type="ORF">BCR32DRAFT_306638</name>
</gene>
<keyword evidence="2" id="KW-1185">Reference proteome</keyword>
<reference evidence="1 2" key="2">
    <citation type="submission" date="2016-08" db="EMBL/GenBank/DDBJ databases">
        <title>Pervasive Adenine N6-methylation of Active Genes in Fungi.</title>
        <authorList>
            <consortium name="DOE Joint Genome Institute"/>
            <person name="Mondo S.J."/>
            <person name="Dannebaum R.O."/>
            <person name="Kuo R.C."/>
            <person name="Labutti K."/>
            <person name="Haridas S."/>
            <person name="Kuo A."/>
            <person name="Salamov A."/>
            <person name="Ahrendt S.R."/>
            <person name="Lipzen A."/>
            <person name="Sullivan W."/>
            <person name="Andreopoulos W.B."/>
            <person name="Clum A."/>
            <person name="Lindquist E."/>
            <person name="Daum C."/>
            <person name="Ramamoorthy G.K."/>
            <person name="Gryganskyi A."/>
            <person name="Culley D."/>
            <person name="Magnuson J.K."/>
            <person name="James T.Y."/>
            <person name="O'Malley M.A."/>
            <person name="Stajich J.E."/>
            <person name="Spatafora J.W."/>
            <person name="Visel A."/>
            <person name="Grigoriev I.V."/>
        </authorList>
    </citation>
    <scope>NUCLEOTIDE SEQUENCE [LARGE SCALE GENOMIC DNA]</scope>
    <source>
        <strain evidence="1 2">S4</strain>
    </source>
</reference>
<evidence type="ECO:0000313" key="2">
    <source>
        <dbReference type="Proteomes" id="UP000193944"/>
    </source>
</evidence>